<name>Q7Y5G8_9CAUD</name>
<dbReference type="GeneID" id="2648347"/>
<keyword evidence="2" id="KW-1185">Reference proteome</keyword>
<accession>Q7Y5G8</accession>
<dbReference type="RefSeq" id="NP_858996.1">
    <property type="nucleotide sequence ID" value="NC_004902.1"/>
</dbReference>
<dbReference type="KEGG" id="vg:2648347"/>
<evidence type="ECO:0000313" key="2">
    <source>
        <dbReference type="Proteomes" id="UP000001774"/>
    </source>
</evidence>
<dbReference type="EMBL" id="AY299121">
    <property type="protein sequence ID" value="AAP58716.1"/>
    <property type="molecule type" value="Genomic_DNA"/>
</dbReference>
<evidence type="ECO:0000313" key="1">
    <source>
        <dbReference type="EMBL" id="AAP58716.1"/>
    </source>
</evidence>
<protein>
    <submittedName>
        <fullName evidence="1">48L</fullName>
    </submittedName>
</protein>
<sequence length="151" mass="17270">MMNQLKAHDDRVLHLAMMVLTAIKAKLDKGMSADDQAQTICNHVRSQMFDRGQSPDHHREVKAILRKTAKTWQHYSGDQTCPVPAPIDFSTGESNLLPEEKIYERVFHGYLYGGSFWDQTTEYGRMRADLLEHHIRVIGDELNSRSGTQVT</sequence>
<dbReference type="Proteomes" id="UP000001774">
    <property type="component" value="Segment"/>
</dbReference>
<proteinExistence type="predicted"/>
<organism evidence="1 2">
    <name type="scientific">Xanthomonas phage Xp10</name>
    <dbReference type="NCBI Taxonomy" id="2907956"/>
    <lineage>
        <taxon>Viruses</taxon>
        <taxon>Duplodnaviria</taxon>
        <taxon>Heunggongvirae</taxon>
        <taxon>Uroviricota</taxon>
        <taxon>Caudoviricetes</taxon>
        <taxon>Xipdecavirus</taxon>
        <taxon>Xipdecavirus Xp10</taxon>
    </lineage>
</organism>
<reference evidence="1 2" key="1">
    <citation type="journal article" date="2003" name="J. Mol. Biol.">
        <title>Genome of Xanthomonas oryzae bacteriophage Xp10: an odd T-odd phage.</title>
        <authorList>
            <person name="Yuzenkova J."/>
            <person name="Nechaev S."/>
            <person name="Berlin J."/>
            <person name="Rogulja D."/>
            <person name="Kuznedelov K."/>
            <person name="Inman R."/>
            <person name="Mushegian A."/>
            <person name="Severinov K."/>
        </authorList>
    </citation>
    <scope>NUCLEOTIDE SEQUENCE</scope>
</reference>